<evidence type="ECO:0000313" key="3">
    <source>
        <dbReference type="EMBL" id="MBB4012209.1"/>
    </source>
</evidence>
<dbReference type="RefSeq" id="WP_183633906.1">
    <property type="nucleotide sequence ID" value="NZ_BAABLE010000011.1"/>
</dbReference>
<keyword evidence="1" id="KW-1133">Transmembrane helix</keyword>
<proteinExistence type="predicted"/>
<reference evidence="3 4" key="1">
    <citation type="submission" date="2020-08" db="EMBL/GenBank/DDBJ databases">
        <title>Genomic Encyclopedia of Type Strains, Phase IV (KMG-IV): sequencing the most valuable type-strain genomes for metagenomic binning, comparative biology and taxonomic classification.</title>
        <authorList>
            <person name="Goeker M."/>
        </authorList>
    </citation>
    <scope>NUCLEOTIDE SEQUENCE [LARGE SCALE GENOMIC DNA]</scope>
    <source>
        <strain evidence="3 4">DSM 106739</strain>
    </source>
</reference>
<evidence type="ECO:0000259" key="2">
    <source>
        <dbReference type="Pfam" id="PF00561"/>
    </source>
</evidence>
<comment type="caution">
    <text evidence="3">The sequence shown here is derived from an EMBL/GenBank/DDBJ whole genome shotgun (WGS) entry which is preliminary data.</text>
</comment>
<organism evidence="3 4">
    <name type="scientific">Niveibacterium umoris</name>
    <dbReference type="NCBI Taxonomy" id="1193620"/>
    <lineage>
        <taxon>Bacteria</taxon>
        <taxon>Pseudomonadati</taxon>
        <taxon>Pseudomonadota</taxon>
        <taxon>Betaproteobacteria</taxon>
        <taxon>Rhodocyclales</taxon>
        <taxon>Rhodocyclaceae</taxon>
        <taxon>Niveibacterium</taxon>
    </lineage>
</organism>
<accession>A0A840BKY8</accession>
<sequence>MLARQLRILLSVEVLAWLALSVYGLNVWHWQVFMLFLVPIVGTLGLRAAIVGGTFAFAAAWGIAPPPGMRLGLAGSMRLLCSEVGAFATLFTVIMPFERSWMHRDLSGASERGRCPVLLVHGYGCNRGTWFRLARAIHRAGWPVATINLEPAGASINDFATQLSRRIDQVLLETGADRVVLIGHSMGGLVSRQYVARYGDDAVRAVITLGTPHHGTRIASLGRGQCAREMEPDSTFLKDLPTSIPVPLVSIYSAHDNFIMPQGPCHVSGARNVALAGVGHLHMVLSKRVIDHVLKELAGT</sequence>
<dbReference type="GO" id="GO:0004806">
    <property type="term" value="F:triacylglycerol lipase activity"/>
    <property type="evidence" value="ECO:0007669"/>
    <property type="project" value="UniProtKB-EC"/>
</dbReference>
<dbReference type="SUPFAM" id="SSF53474">
    <property type="entry name" value="alpha/beta-Hydrolases"/>
    <property type="match status" value="1"/>
</dbReference>
<keyword evidence="1" id="KW-0812">Transmembrane</keyword>
<keyword evidence="3" id="KW-0378">Hydrolase</keyword>
<dbReference type="EMBL" id="JACIET010000001">
    <property type="protein sequence ID" value="MBB4012209.1"/>
    <property type="molecule type" value="Genomic_DNA"/>
</dbReference>
<dbReference type="AlphaFoldDB" id="A0A840BKY8"/>
<dbReference type="PANTHER" id="PTHR37946:SF1">
    <property type="entry name" value="SLL1969 PROTEIN"/>
    <property type="match status" value="1"/>
</dbReference>
<protein>
    <submittedName>
        <fullName evidence="3">Triacylglycerol lipase</fullName>
        <ecNumber evidence="3">3.1.1.3</ecNumber>
    </submittedName>
</protein>
<dbReference type="EC" id="3.1.1.3" evidence="3"/>
<dbReference type="InterPro" id="IPR029058">
    <property type="entry name" value="AB_hydrolase_fold"/>
</dbReference>
<dbReference type="PANTHER" id="PTHR37946">
    <property type="entry name" value="SLL1969 PROTEIN"/>
    <property type="match status" value="1"/>
</dbReference>
<keyword evidence="1" id="KW-0472">Membrane</keyword>
<evidence type="ECO:0000313" key="4">
    <source>
        <dbReference type="Proteomes" id="UP000561045"/>
    </source>
</evidence>
<dbReference type="Gene3D" id="3.40.50.1820">
    <property type="entry name" value="alpha/beta hydrolase"/>
    <property type="match status" value="1"/>
</dbReference>
<gene>
    <name evidence="3" type="ORF">GGR36_001517</name>
</gene>
<evidence type="ECO:0000256" key="1">
    <source>
        <dbReference type="SAM" id="Phobius"/>
    </source>
</evidence>
<dbReference type="Proteomes" id="UP000561045">
    <property type="component" value="Unassembled WGS sequence"/>
</dbReference>
<feature type="domain" description="AB hydrolase-1" evidence="2">
    <location>
        <begin position="116"/>
        <end position="218"/>
    </location>
</feature>
<dbReference type="InterPro" id="IPR000073">
    <property type="entry name" value="AB_hydrolase_1"/>
</dbReference>
<dbReference type="Pfam" id="PF00561">
    <property type="entry name" value="Abhydrolase_1"/>
    <property type="match status" value="1"/>
</dbReference>
<keyword evidence="4" id="KW-1185">Reference proteome</keyword>
<feature type="transmembrane region" description="Helical" evidence="1">
    <location>
        <begin position="32"/>
        <end position="64"/>
    </location>
</feature>
<name>A0A840BKY8_9RHOO</name>